<comment type="similarity">
    <text evidence="3">Belongs to the Nudix hydrolase family.</text>
</comment>
<dbReference type="RefSeq" id="WP_119909134.1">
    <property type="nucleotide sequence ID" value="NZ_QZCH01000001.1"/>
</dbReference>
<dbReference type="OrthoDB" id="9806150at2"/>
<dbReference type="PRINTS" id="PR00502">
    <property type="entry name" value="NUDIXFAMILY"/>
</dbReference>
<dbReference type="NCBIfam" id="NF008736">
    <property type="entry name" value="PRK11762.1"/>
    <property type="match status" value="1"/>
</dbReference>
<reference evidence="5 6" key="1">
    <citation type="submission" date="2018-09" db="EMBL/GenBank/DDBJ databases">
        <authorList>
            <person name="Wang F."/>
        </authorList>
    </citation>
    <scope>NUCLEOTIDE SEQUENCE [LARGE SCALE GENOMIC DNA]</scope>
    <source>
        <strain evidence="5 6">PLHSC7-2</strain>
    </source>
</reference>
<gene>
    <name evidence="5" type="primary">nudE</name>
    <name evidence="5" type="ORF">D1Z90_02460</name>
</gene>
<dbReference type="InterPro" id="IPR020476">
    <property type="entry name" value="Nudix_hydrolase"/>
</dbReference>
<organism evidence="5 6">
    <name type="scientific">Motilimonas pumila</name>
    <dbReference type="NCBI Taxonomy" id="2303987"/>
    <lineage>
        <taxon>Bacteria</taxon>
        <taxon>Pseudomonadati</taxon>
        <taxon>Pseudomonadota</taxon>
        <taxon>Gammaproteobacteria</taxon>
        <taxon>Alteromonadales</taxon>
        <taxon>Alteromonadales genera incertae sedis</taxon>
        <taxon>Motilimonas</taxon>
    </lineage>
</organism>
<feature type="domain" description="Nudix hydrolase" evidence="4">
    <location>
        <begin position="55"/>
        <end position="184"/>
    </location>
</feature>
<dbReference type="GO" id="GO:0005829">
    <property type="term" value="C:cytosol"/>
    <property type="evidence" value="ECO:0007669"/>
    <property type="project" value="TreeGrafter"/>
</dbReference>
<dbReference type="Gene3D" id="3.90.79.10">
    <property type="entry name" value="Nucleoside Triphosphate Pyrophosphohydrolase"/>
    <property type="match status" value="1"/>
</dbReference>
<dbReference type="FunFam" id="3.90.79.10:FF:000006">
    <property type="entry name" value="ADP compounds hydrolase NudE"/>
    <property type="match status" value="1"/>
</dbReference>
<evidence type="ECO:0000256" key="1">
    <source>
        <dbReference type="ARBA" id="ARBA00001946"/>
    </source>
</evidence>
<keyword evidence="6" id="KW-1185">Reference proteome</keyword>
<dbReference type="CDD" id="cd24156">
    <property type="entry name" value="NUDIX_ADPRase_NudE"/>
    <property type="match status" value="1"/>
</dbReference>
<evidence type="ECO:0000313" key="5">
    <source>
        <dbReference type="EMBL" id="RJG51610.1"/>
    </source>
</evidence>
<comment type="cofactor">
    <cofactor evidence="1">
        <name>Mg(2+)</name>
        <dbReference type="ChEBI" id="CHEBI:18420"/>
    </cofactor>
</comment>
<comment type="caution">
    <text evidence="5">The sequence shown here is derived from an EMBL/GenBank/DDBJ whole genome shotgun (WGS) entry which is preliminary data.</text>
</comment>
<dbReference type="PANTHER" id="PTHR11839">
    <property type="entry name" value="UDP/ADP-SUGAR PYROPHOSPHATASE"/>
    <property type="match status" value="1"/>
</dbReference>
<dbReference type="GO" id="GO:0019693">
    <property type="term" value="P:ribose phosphate metabolic process"/>
    <property type="evidence" value="ECO:0007669"/>
    <property type="project" value="TreeGrafter"/>
</dbReference>
<name>A0A418YLC9_9GAMM</name>
<evidence type="ECO:0000256" key="3">
    <source>
        <dbReference type="RuleBase" id="RU003476"/>
    </source>
</evidence>
<dbReference type="AlphaFoldDB" id="A0A418YLC9"/>
<reference evidence="5 6" key="2">
    <citation type="submission" date="2019-01" db="EMBL/GenBank/DDBJ databases">
        <title>Motilimonas pumilus sp. nov., isolated from the gut of sea cucumber (Apostichopus japonicus).</title>
        <authorList>
            <person name="Wang F.-Q."/>
            <person name="Ren L.-H."/>
            <person name="Lin Y.-W."/>
            <person name="Sun G.-H."/>
            <person name="Du Z.-J."/>
            <person name="Zhao J.-X."/>
            <person name="Liu X.-J."/>
            <person name="Liu L.-J."/>
        </authorList>
    </citation>
    <scope>NUCLEOTIDE SEQUENCE [LARGE SCALE GENOMIC DNA]</scope>
    <source>
        <strain evidence="5 6">PLHSC7-2</strain>
    </source>
</reference>
<protein>
    <submittedName>
        <fullName evidence="5">ADP compounds hydrolase NudE</fullName>
    </submittedName>
</protein>
<dbReference type="SUPFAM" id="SSF55811">
    <property type="entry name" value="Nudix"/>
    <property type="match status" value="1"/>
</dbReference>
<accession>A0A418YLC9</accession>
<evidence type="ECO:0000259" key="4">
    <source>
        <dbReference type="PROSITE" id="PS51462"/>
    </source>
</evidence>
<dbReference type="GO" id="GO:0019144">
    <property type="term" value="F:ADP-sugar diphosphatase activity"/>
    <property type="evidence" value="ECO:0007669"/>
    <property type="project" value="TreeGrafter"/>
</dbReference>
<dbReference type="PROSITE" id="PS51462">
    <property type="entry name" value="NUDIX"/>
    <property type="match status" value="1"/>
</dbReference>
<evidence type="ECO:0000313" key="6">
    <source>
        <dbReference type="Proteomes" id="UP000283255"/>
    </source>
</evidence>
<dbReference type="Pfam" id="PF00293">
    <property type="entry name" value="NUDIX"/>
    <property type="match status" value="1"/>
</dbReference>
<keyword evidence="2 3" id="KW-0378">Hydrolase</keyword>
<dbReference type="EMBL" id="QZCH01000001">
    <property type="protein sequence ID" value="RJG51610.1"/>
    <property type="molecule type" value="Genomic_DNA"/>
</dbReference>
<dbReference type="InterPro" id="IPR020084">
    <property type="entry name" value="NUDIX_hydrolase_CS"/>
</dbReference>
<dbReference type="PROSITE" id="PS00893">
    <property type="entry name" value="NUDIX_BOX"/>
    <property type="match status" value="1"/>
</dbReference>
<dbReference type="GO" id="GO:0006753">
    <property type="term" value="P:nucleoside phosphate metabolic process"/>
    <property type="evidence" value="ECO:0007669"/>
    <property type="project" value="TreeGrafter"/>
</dbReference>
<dbReference type="Proteomes" id="UP000283255">
    <property type="component" value="Unassembled WGS sequence"/>
</dbReference>
<proteinExistence type="inferred from homology"/>
<evidence type="ECO:0000256" key="2">
    <source>
        <dbReference type="ARBA" id="ARBA00022801"/>
    </source>
</evidence>
<sequence length="196" mass="21862">MTVSQTDPQGCKPEPEKPTIVQRQVVAKSRFFQIESLDLKFTNGAERQYERMVSRMHGAVMTVPIDNQELLLVREYCAGTHSYTLGFPKGLIDPGESPEQAANRELKEEAGFGAKQLTKLKVLELAPAYFANAMTIFVAQDLYPEQLAGDEPEPLELIRWPLAQANELLQQDDFTEARSVAALLLALNWLPQSGSL</sequence>
<dbReference type="PANTHER" id="PTHR11839:SF12">
    <property type="entry name" value="ADP COMPOUNDS HYDROLASE NUDE"/>
    <property type="match status" value="1"/>
</dbReference>
<dbReference type="InterPro" id="IPR015797">
    <property type="entry name" value="NUDIX_hydrolase-like_dom_sf"/>
</dbReference>
<dbReference type="InterPro" id="IPR000086">
    <property type="entry name" value="NUDIX_hydrolase_dom"/>
</dbReference>